<evidence type="ECO:0000313" key="1">
    <source>
        <dbReference type="EMBL" id="PVW15237.1"/>
    </source>
</evidence>
<comment type="caution">
    <text evidence="1">The sequence shown here is derived from an EMBL/GenBank/DDBJ whole genome shotgun (WGS) entry which is preliminary data.</text>
</comment>
<keyword evidence="2" id="KW-1185">Reference proteome</keyword>
<sequence length="93" mass="11334">MTHDDNKYYILKIKYSVQEISGKKKHTKRPIHKNKKRYLIKDLHSLDRKFEDIEHTLTEVDKPDKKNIFNILKNYVLRFGSNCNSTYHRMLRI</sequence>
<accession>A0A2U0I2A7</accession>
<gene>
    <name evidence="1" type="ORF">DDV96_07475</name>
</gene>
<dbReference type="AlphaFoldDB" id="A0A2U0I2A7"/>
<dbReference type="OrthoDB" id="1447688at2"/>
<name>A0A2U0I2A7_9FLAO</name>
<evidence type="ECO:0000313" key="2">
    <source>
        <dbReference type="Proteomes" id="UP000245962"/>
    </source>
</evidence>
<dbReference type="EMBL" id="QEHR01000004">
    <property type="protein sequence ID" value="PVW15237.1"/>
    <property type="molecule type" value="Genomic_DNA"/>
</dbReference>
<organism evidence="1 2">
    <name type="scientific">Marixanthomonas spongiae</name>
    <dbReference type="NCBI Taxonomy" id="2174845"/>
    <lineage>
        <taxon>Bacteria</taxon>
        <taxon>Pseudomonadati</taxon>
        <taxon>Bacteroidota</taxon>
        <taxon>Flavobacteriia</taxon>
        <taxon>Flavobacteriales</taxon>
        <taxon>Flavobacteriaceae</taxon>
        <taxon>Marixanthomonas</taxon>
    </lineage>
</organism>
<proteinExistence type="predicted"/>
<reference evidence="1 2" key="1">
    <citation type="submission" date="2018-04" db="EMBL/GenBank/DDBJ databases">
        <title>Marixanthomonas spongiae HN-E44 sp. nov., isolated from a marine sponge.</title>
        <authorList>
            <person name="Luo L."/>
            <person name="Zhuang L."/>
        </authorList>
    </citation>
    <scope>NUCLEOTIDE SEQUENCE [LARGE SCALE GENOMIC DNA]</scope>
    <source>
        <strain evidence="1 2">HN-E44</strain>
    </source>
</reference>
<protein>
    <submittedName>
        <fullName evidence="1">Uncharacterized protein</fullName>
    </submittedName>
</protein>
<dbReference type="RefSeq" id="WP_116694128.1">
    <property type="nucleotide sequence ID" value="NZ_QEHR01000004.1"/>
</dbReference>
<dbReference type="Proteomes" id="UP000245962">
    <property type="component" value="Unassembled WGS sequence"/>
</dbReference>